<proteinExistence type="inferred from homology"/>
<evidence type="ECO:0000313" key="9">
    <source>
        <dbReference type="EMBL" id="KAE8674997.1"/>
    </source>
</evidence>
<keyword evidence="4" id="KW-0175">Coiled coil</keyword>
<evidence type="ECO:0000313" key="10">
    <source>
        <dbReference type="Proteomes" id="UP000436088"/>
    </source>
</evidence>
<evidence type="ECO:0000256" key="1">
    <source>
        <dbReference type="ARBA" id="ARBA00022701"/>
    </source>
</evidence>
<evidence type="ECO:0000256" key="4">
    <source>
        <dbReference type="ARBA" id="ARBA00023054"/>
    </source>
</evidence>
<dbReference type="Pfam" id="PF00225">
    <property type="entry name" value="Kinesin"/>
    <property type="match status" value="1"/>
</dbReference>
<dbReference type="Gene3D" id="3.40.850.10">
    <property type="entry name" value="Kinesin motor domain"/>
    <property type="match status" value="1"/>
</dbReference>
<evidence type="ECO:0000256" key="2">
    <source>
        <dbReference type="ARBA" id="ARBA00022741"/>
    </source>
</evidence>
<gene>
    <name evidence="9" type="ORF">F3Y22_tig00111708pilonHSYRG00501</name>
</gene>
<dbReference type="GO" id="GO:0005524">
    <property type="term" value="F:ATP binding"/>
    <property type="evidence" value="ECO:0007669"/>
    <property type="project" value="UniProtKB-KW"/>
</dbReference>
<evidence type="ECO:0000256" key="5">
    <source>
        <dbReference type="ARBA" id="ARBA00023175"/>
    </source>
</evidence>
<organism evidence="9 10">
    <name type="scientific">Hibiscus syriacus</name>
    <name type="common">Rose of Sharon</name>
    <dbReference type="NCBI Taxonomy" id="106335"/>
    <lineage>
        <taxon>Eukaryota</taxon>
        <taxon>Viridiplantae</taxon>
        <taxon>Streptophyta</taxon>
        <taxon>Embryophyta</taxon>
        <taxon>Tracheophyta</taxon>
        <taxon>Spermatophyta</taxon>
        <taxon>Magnoliopsida</taxon>
        <taxon>eudicotyledons</taxon>
        <taxon>Gunneridae</taxon>
        <taxon>Pentapetalae</taxon>
        <taxon>rosids</taxon>
        <taxon>malvids</taxon>
        <taxon>Malvales</taxon>
        <taxon>Malvaceae</taxon>
        <taxon>Malvoideae</taxon>
        <taxon>Hibiscus</taxon>
    </lineage>
</organism>
<dbReference type="PANTHER" id="PTHR37739:SF16">
    <property type="entry name" value="KINESIN-LIKE PROTEIN"/>
    <property type="match status" value="1"/>
</dbReference>
<comment type="caution">
    <text evidence="7">Lacks conserved residue(s) required for the propagation of feature annotation.</text>
</comment>
<accession>A0A6A2YH33</accession>
<keyword evidence="5" id="KW-0505">Motor protein</keyword>
<dbReference type="PANTHER" id="PTHR37739">
    <property type="entry name" value="KINESIN-LIKE PROTEIN KIN-12D"/>
    <property type="match status" value="1"/>
</dbReference>
<keyword evidence="3" id="KW-0067">ATP-binding</keyword>
<dbReference type="InterPro" id="IPR044986">
    <property type="entry name" value="KIF15/KIN-12"/>
</dbReference>
<dbReference type="EMBL" id="VEPZ02001408">
    <property type="protein sequence ID" value="KAE8674997.1"/>
    <property type="molecule type" value="Genomic_DNA"/>
</dbReference>
<evidence type="ECO:0000259" key="8">
    <source>
        <dbReference type="PROSITE" id="PS50067"/>
    </source>
</evidence>
<dbReference type="PROSITE" id="PS50067">
    <property type="entry name" value="KINESIN_MOTOR_2"/>
    <property type="match status" value="1"/>
</dbReference>
<dbReference type="InterPro" id="IPR036961">
    <property type="entry name" value="Kinesin_motor_dom_sf"/>
</dbReference>
<protein>
    <recommendedName>
        <fullName evidence="8">Kinesin motor domain-containing protein</fullName>
    </recommendedName>
</protein>
<dbReference type="Proteomes" id="UP000436088">
    <property type="component" value="Unassembled WGS sequence"/>
</dbReference>
<dbReference type="SUPFAM" id="SSF52540">
    <property type="entry name" value="P-loop containing nucleoside triphosphate hydrolases"/>
    <property type="match status" value="1"/>
</dbReference>
<comment type="similarity">
    <text evidence="6">Belongs to the TRAFAC class myosin-kinesin ATPase superfamily. Kinesin family. KIN-12 subfamily.</text>
</comment>
<keyword evidence="1" id="KW-0493">Microtubule</keyword>
<reference evidence="9" key="1">
    <citation type="submission" date="2019-09" db="EMBL/GenBank/DDBJ databases">
        <title>Draft genome information of white flower Hibiscus syriacus.</title>
        <authorList>
            <person name="Kim Y.-M."/>
        </authorList>
    </citation>
    <scope>NUCLEOTIDE SEQUENCE [LARGE SCALE GENOMIC DNA]</scope>
    <source>
        <strain evidence="9">YM2019G1</strain>
    </source>
</reference>
<dbReference type="GO" id="GO:0007018">
    <property type="term" value="P:microtubule-based movement"/>
    <property type="evidence" value="ECO:0007669"/>
    <property type="project" value="InterPro"/>
</dbReference>
<evidence type="ECO:0000256" key="3">
    <source>
        <dbReference type="ARBA" id="ARBA00022840"/>
    </source>
</evidence>
<comment type="caution">
    <text evidence="9">The sequence shown here is derived from an EMBL/GenBank/DDBJ whole genome shotgun (WGS) entry which is preliminary data.</text>
</comment>
<dbReference type="GO" id="GO:0005874">
    <property type="term" value="C:microtubule"/>
    <property type="evidence" value="ECO:0007669"/>
    <property type="project" value="UniProtKB-KW"/>
</dbReference>
<keyword evidence="10" id="KW-1185">Reference proteome</keyword>
<dbReference type="InterPro" id="IPR027417">
    <property type="entry name" value="P-loop_NTPase"/>
</dbReference>
<keyword evidence="2" id="KW-0547">Nucleotide-binding</keyword>
<sequence>MKLQVMQPRGYYQHDIFQLVGAPLIENCLAGFNSSVFLMASGKTYTIWGPANALFEENLSSDQQGLTPRVFQRLFDRINEEKIKHADKHLKYQIRCSFLEVDDGKEEYTDDDIDDIRKECVSYVANFIKP</sequence>
<dbReference type="InterPro" id="IPR001752">
    <property type="entry name" value="Kinesin_motor_dom"/>
</dbReference>
<evidence type="ECO:0000256" key="7">
    <source>
        <dbReference type="PROSITE-ProRule" id="PRU00283"/>
    </source>
</evidence>
<dbReference type="GO" id="GO:0003777">
    <property type="term" value="F:microtubule motor activity"/>
    <property type="evidence" value="ECO:0007669"/>
    <property type="project" value="InterPro"/>
</dbReference>
<name>A0A6A2YH33_HIBSY</name>
<dbReference type="AlphaFoldDB" id="A0A6A2YH33"/>
<feature type="domain" description="Kinesin motor" evidence="8">
    <location>
        <begin position="1"/>
        <end position="130"/>
    </location>
</feature>
<evidence type="ECO:0000256" key="6">
    <source>
        <dbReference type="ARBA" id="ARBA00034488"/>
    </source>
</evidence>
<dbReference type="GO" id="GO:0008017">
    <property type="term" value="F:microtubule binding"/>
    <property type="evidence" value="ECO:0007669"/>
    <property type="project" value="InterPro"/>
</dbReference>